<proteinExistence type="predicted"/>
<gene>
    <name evidence="1" type="ORF">LCGC14_2995910</name>
</gene>
<dbReference type="InterPro" id="IPR058007">
    <property type="entry name" value="Gp5.9"/>
</dbReference>
<comment type="caution">
    <text evidence="1">The sequence shown here is derived from an EMBL/GenBank/DDBJ whole genome shotgun (WGS) entry which is preliminary data.</text>
</comment>
<evidence type="ECO:0000313" key="1">
    <source>
        <dbReference type="EMBL" id="KKK63274.1"/>
    </source>
</evidence>
<protein>
    <submittedName>
        <fullName evidence="1">Uncharacterized protein</fullName>
    </submittedName>
</protein>
<accession>A0A0F8Z9Y7</accession>
<feature type="non-terminal residue" evidence="1">
    <location>
        <position position="29"/>
    </location>
</feature>
<organism evidence="1">
    <name type="scientific">marine sediment metagenome</name>
    <dbReference type="NCBI Taxonomy" id="412755"/>
    <lineage>
        <taxon>unclassified sequences</taxon>
        <taxon>metagenomes</taxon>
        <taxon>ecological metagenomes</taxon>
    </lineage>
</organism>
<name>A0A0F8Z9Y7_9ZZZZ</name>
<dbReference type="EMBL" id="LAZR01061591">
    <property type="protein sequence ID" value="KKK63274.1"/>
    <property type="molecule type" value="Genomic_DNA"/>
</dbReference>
<reference evidence="1" key="1">
    <citation type="journal article" date="2015" name="Nature">
        <title>Complex archaea that bridge the gap between prokaryotes and eukaryotes.</title>
        <authorList>
            <person name="Spang A."/>
            <person name="Saw J.H."/>
            <person name="Jorgensen S.L."/>
            <person name="Zaremba-Niedzwiedzka K."/>
            <person name="Martijn J."/>
            <person name="Lind A.E."/>
            <person name="van Eijk R."/>
            <person name="Schleper C."/>
            <person name="Guy L."/>
            <person name="Ettema T.J."/>
        </authorList>
    </citation>
    <scope>NUCLEOTIDE SEQUENCE</scope>
</reference>
<dbReference type="AlphaFoldDB" id="A0A0F8Z9Y7"/>
<dbReference type="Pfam" id="PF25708">
    <property type="entry name" value="Phage_T7_Gp5_9"/>
    <property type="match status" value="1"/>
</dbReference>
<sequence>MEEDVTITKKEYEDLLRDQEILRALYGAG</sequence>